<proteinExistence type="predicted"/>
<accession>A0ACC3DNZ9</accession>
<organism evidence="1 2">
    <name type="scientific">Coniosporium uncinatum</name>
    <dbReference type="NCBI Taxonomy" id="93489"/>
    <lineage>
        <taxon>Eukaryota</taxon>
        <taxon>Fungi</taxon>
        <taxon>Dikarya</taxon>
        <taxon>Ascomycota</taxon>
        <taxon>Pezizomycotina</taxon>
        <taxon>Dothideomycetes</taxon>
        <taxon>Dothideomycetes incertae sedis</taxon>
        <taxon>Coniosporium</taxon>
    </lineage>
</organism>
<dbReference type="EMBL" id="JAWDJW010001888">
    <property type="protein sequence ID" value="KAK3078446.1"/>
    <property type="molecule type" value="Genomic_DNA"/>
</dbReference>
<keyword evidence="2" id="KW-1185">Reference proteome</keyword>
<gene>
    <name evidence="1" type="ORF">LTS18_007487</name>
</gene>
<evidence type="ECO:0000313" key="1">
    <source>
        <dbReference type="EMBL" id="KAK3078446.1"/>
    </source>
</evidence>
<comment type="caution">
    <text evidence="1">The sequence shown here is derived from an EMBL/GenBank/DDBJ whole genome shotgun (WGS) entry which is preliminary data.</text>
</comment>
<sequence>MIQALRHMITLFTHFFDSLQYMLDRFLDLLALCICQENDTLARIGSNCLQQLILQNVTKFEPSHWDQIVTAFVDLFARTEATALFSAVYTSITSGASTNGVRPPRLDSVDAKSLGNLNLNNNTEDADPSDPADNALGINGLPSQTSSDVKTDSTHTNTHESSTQMPTDLEHYAKPTDPSPQETPIVVTTERRKLFNQIITKCVLQLLMIETVNELFSNDAVYTSIPSTELLRLMALLKKSYQFAKRFNADRELRTRLFKEGFMRQPPNLLKQESGAASVYVSILLRMYHDNSTERAANRAQTEQALIPLCVDILTSYIELDEETQQRNVQTWRPVVVDVLEGYASFPAEEFGGQIRTFAPLVVGLMGREMGSELQRAVQGLSARMFEVGLGIEVPQSMFLQNGGAGGGGGAGSVGVTPTVEKGTMGPFGRRGSRQR</sequence>
<evidence type="ECO:0000313" key="2">
    <source>
        <dbReference type="Proteomes" id="UP001186974"/>
    </source>
</evidence>
<protein>
    <submittedName>
        <fullName evidence="1">Uncharacterized protein</fullName>
    </submittedName>
</protein>
<dbReference type="Proteomes" id="UP001186974">
    <property type="component" value="Unassembled WGS sequence"/>
</dbReference>
<reference evidence="1" key="1">
    <citation type="submission" date="2024-09" db="EMBL/GenBank/DDBJ databases">
        <title>Black Yeasts Isolated from many extreme environments.</title>
        <authorList>
            <person name="Coleine C."/>
            <person name="Stajich J.E."/>
            <person name="Selbmann L."/>
        </authorList>
    </citation>
    <scope>NUCLEOTIDE SEQUENCE</scope>
    <source>
        <strain evidence="1">CCFEE 5737</strain>
    </source>
</reference>
<name>A0ACC3DNZ9_9PEZI</name>